<keyword evidence="6" id="KW-0904">Protein phosphatase</keyword>
<accession>A0AAV5GEA6</accession>
<feature type="compositionally biased region" description="Basic and acidic residues" evidence="10">
    <location>
        <begin position="594"/>
        <end position="608"/>
    </location>
</feature>
<reference evidence="11 12" key="1">
    <citation type="submission" date="2021-12" db="EMBL/GenBank/DDBJ databases">
        <title>High titer production of polyol ester of fatty acids by Rhodotorula paludigena BS15 towards product separation-free biomass refinery.</title>
        <authorList>
            <person name="Mano J."/>
            <person name="Ono H."/>
            <person name="Tanaka T."/>
            <person name="Naito K."/>
            <person name="Sushida H."/>
            <person name="Ike M."/>
            <person name="Tokuyasu K."/>
            <person name="Kitaoka M."/>
        </authorList>
    </citation>
    <scope>NUCLEOTIDE SEQUENCE [LARGE SCALE GENOMIC DNA]</scope>
    <source>
        <strain evidence="11 12">BS15</strain>
    </source>
</reference>
<comment type="catalytic activity">
    <reaction evidence="8">
        <text>O-phospho-L-seryl-[protein] + H2O = L-seryl-[protein] + phosphate</text>
        <dbReference type="Rhea" id="RHEA:20629"/>
        <dbReference type="Rhea" id="RHEA-COMP:9863"/>
        <dbReference type="Rhea" id="RHEA-COMP:11604"/>
        <dbReference type="ChEBI" id="CHEBI:15377"/>
        <dbReference type="ChEBI" id="CHEBI:29999"/>
        <dbReference type="ChEBI" id="CHEBI:43474"/>
        <dbReference type="ChEBI" id="CHEBI:83421"/>
        <dbReference type="EC" id="3.1.3.16"/>
    </reaction>
</comment>
<gene>
    <name evidence="11" type="ORF">Rhopal_003874-T1</name>
</gene>
<comment type="similarity">
    <text evidence="2">Belongs to the SSU72 phosphatase family.</text>
</comment>
<feature type="compositionally biased region" description="Basic and acidic residues" evidence="10">
    <location>
        <begin position="1"/>
        <end position="13"/>
    </location>
</feature>
<feature type="region of interest" description="Disordered" evidence="10">
    <location>
        <begin position="1"/>
        <end position="99"/>
    </location>
</feature>
<evidence type="ECO:0000256" key="9">
    <source>
        <dbReference type="ARBA" id="ARBA00048336"/>
    </source>
</evidence>
<keyword evidence="4" id="KW-0507">mRNA processing</keyword>
<dbReference type="Gene3D" id="3.40.50.2300">
    <property type="match status" value="2"/>
</dbReference>
<feature type="region of interest" description="Disordered" evidence="10">
    <location>
        <begin position="488"/>
        <end position="618"/>
    </location>
</feature>
<dbReference type="Proteomes" id="UP001342314">
    <property type="component" value="Unassembled WGS sequence"/>
</dbReference>
<dbReference type="GO" id="GO:0008420">
    <property type="term" value="F:RNA polymerase II CTD heptapeptide repeat phosphatase activity"/>
    <property type="evidence" value="ECO:0007669"/>
    <property type="project" value="UniProtKB-ARBA"/>
</dbReference>
<evidence type="ECO:0000256" key="3">
    <source>
        <dbReference type="ARBA" id="ARBA00013081"/>
    </source>
</evidence>
<dbReference type="FunFam" id="3.40.50.2300:FF:000039">
    <property type="entry name" value="RNA polymerase II subunit A C-terminal domain phosphatase"/>
    <property type="match status" value="1"/>
</dbReference>
<dbReference type="EC" id="3.1.3.16" evidence="3"/>
<evidence type="ECO:0000256" key="6">
    <source>
        <dbReference type="ARBA" id="ARBA00022912"/>
    </source>
</evidence>
<feature type="compositionally biased region" description="Pro residues" evidence="10">
    <location>
        <begin position="539"/>
        <end position="551"/>
    </location>
</feature>
<evidence type="ECO:0000256" key="7">
    <source>
        <dbReference type="ARBA" id="ARBA00023242"/>
    </source>
</evidence>
<dbReference type="AlphaFoldDB" id="A0AAV5GEA6"/>
<comment type="subcellular location">
    <subcellularLocation>
        <location evidence="1">Nucleus</location>
    </subcellularLocation>
</comment>
<evidence type="ECO:0000256" key="2">
    <source>
        <dbReference type="ARBA" id="ARBA00008978"/>
    </source>
</evidence>
<sequence>MSADPRLRAREQYGQRTGSPYNGAPGAPNGVATPPHPSGYSTPPAPASYNGAPGAYGHPPAPQQGYPSYTQAGRGPAPGSGAGLVGVTPPSSTTPMATPPPQAMNAAAVANEMEKQDGGKKRVTFCVVCASNQNRSMEGHNVLSKANFRVISAGTGSAVRLPGPSIDRPNIYAFGTPYEQMYQDLKQKDERLYTANGLLTMLDRNRKIKQAPERWQESTKVADVVITCEERCYDAVIDDLLAKNGEMNRPVHVINVEIKDNHEEALIAGKALLELCTAIEATRDLDSEIDDILARQQEKHPHQLLHTVMLEPFHVPFRSARVAFVMAVPHHALELYSQWSSWLNGDDFAIKVYDLAPFKFYCTTPSCPVHIELCPHRRNSDPPPTIRSINLAHSHALTTPPFDVQVNMRKEQERRKDQVKQHGLERLKRIHDAVKSRVWPPYLTGPADLQNLTADMCAALGTSAWVALREEARIAGIWIEKDKLSLPPSFSHYGRSGPRIKVPARRNPADKGGQKKEEPKQKHAPAPASSPEAASPALPAGPPVASPPAIGPPAAASGPAPPPVGPSGPRVSPIPKKEEVDVLDLTGEDDGEEDVKREQTEEPKEHEPTPVQPSPELPLSQLAGSLSTLSTSYAFERYAPLFALPSIQLTTPEQLLELARGAAQGETEALDVLMHELGLGNGEIEGMPSVWKAVLRAALLAKVQGA</sequence>
<dbReference type="GO" id="GO:0031124">
    <property type="term" value="P:mRNA 3'-end processing"/>
    <property type="evidence" value="ECO:0007669"/>
    <property type="project" value="UniProtKB-ARBA"/>
</dbReference>
<comment type="caution">
    <text evidence="11">The sequence shown here is derived from an EMBL/GenBank/DDBJ whole genome shotgun (WGS) entry which is preliminary data.</text>
</comment>
<dbReference type="InterPro" id="IPR006811">
    <property type="entry name" value="RNA_pol_II_suA"/>
</dbReference>
<keyword evidence="7" id="KW-0539">Nucleus</keyword>
<dbReference type="FunFam" id="3.40.50.2300:FF:000182">
    <property type="entry name" value="RNA polymerase II subunit A"/>
    <property type="match status" value="1"/>
</dbReference>
<dbReference type="PANTHER" id="PTHR20383">
    <property type="entry name" value="RNA POLYMERASE II SUBUNIT A C-TERMINAL DOMAIN PHOSPHATASE"/>
    <property type="match status" value="1"/>
</dbReference>
<protein>
    <recommendedName>
        <fullName evidence="3">protein-serine/threonine phosphatase</fullName>
        <ecNumber evidence="3">3.1.3.16</ecNumber>
    </recommendedName>
</protein>
<comment type="catalytic activity">
    <reaction evidence="9">
        <text>O-phospho-L-threonyl-[protein] + H2O = L-threonyl-[protein] + phosphate</text>
        <dbReference type="Rhea" id="RHEA:47004"/>
        <dbReference type="Rhea" id="RHEA-COMP:11060"/>
        <dbReference type="Rhea" id="RHEA-COMP:11605"/>
        <dbReference type="ChEBI" id="CHEBI:15377"/>
        <dbReference type="ChEBI" id="CHEBI:30013"/>
        <dbReference type="ChEBI" id="CHEBI:43474"/>
        <dbReference type="ChEBI" id="CHEBI:61977"/>
        <dbReference type="EC" id="3.1.3.16"/>
    </reaction>
</comment>
<name>A0AAV5GEA6_9BASI</name>
<dbReference type="Pfam" id="PF04722">
    <property type="entry name" value="Ssu72"/>
    <property type="match status" value="1"/>
</dbReference>
<keyword evidence="12" id="KW-1185">Reference proteome</keyword>
<evidence type="ECO:0000256" key="10">
    <source>
        <dbReference type="SAM" id="MobiDB-lite"/>
    </source>
</evidence>
<evidence type="ECO:0000313" key="12">
    <source>
        <dbReference type="Proteomes" id="UP001342314"/>
    </source>
</evidence>
<evidence type="ECO:0000256" key="4">
    <source>
        <dbReference type="ARBA" id="ARBA00022664"/>
    </source>
</evidence>
<evidence type="ECO:0000256" key="5">
    <source>
        <dbReference type="ARBA" id="ARBA00022801"/>
    </source>
</evidence>
<evidence type="ECO:0000256" key="1">
    <source>
        <dbReference type="ARBA" id="ARBA00004123"/>
    </source>
</evidence>
<proteinExistence type="inferred from homology"/>
<keyword evidence="5" id="KW-0378">Hydrolase</keyword>
<organism evidence="11 12">
    <name type="scientific">Rhodotorula paludigena</name>
    <dbReference type="NCBI Taxonomy" id="86838"/>
    <lineage>
        <taxon>Eukaryota</taxon>
        <taxon>Fungi</taxon>
        <taxon>Dikarya</taxon>
        <taxon>Basidiomycota</taxon>
        <taxon>Pucciniomycotina</taxon>
        <taxon>Microbotryomycetes</taxon>
        <taxon>Sporidiobolales</taxon>
        <taxon>Sporidiobolaceae</taxon>
        <taxon>Rhodotorula</taxon>
    </lineage>
</organism>
<feature type="compositionally biased region" description="Basic and acidic residues" evidence="10">
    <location>
        <begin position="507"/>
        <end position="521"/>
    </location>
</feature>
<dbReference type="GO" id="GO:0005847">
    <property type="term" value="C:mRNA cleavage and polyadenylation specificity factor complex"/>
    <property type="evidence" value="ECO:0007669"/>
    <property type="project" value="UniProtKB-ARBA"/>
</dbReference>
<evidence type="ECO:0000256" key="8">
    <source>
        <dbReference type="ARBA" id="ARBA00047761"/>
    </source>
</evidence>
<feature type="compositionally biased region" description="Low complexity" evidence="10">
    <location>
        <begin position="524"/>
        <end position="538"/>
    </location>
</feature>
<dbReference type="EMBL" id="BQKY01000007">
    <property type="protein sequence ID" value="GJN90860.1"/>
    <property type="molecule type" value="Genomic_DNA"/>
</dbReference>
<evidence type="ECO:0000313" key="11">
    <source>
        <dbReference type="EMBL" id="GJN90860.1"/>
    </source>
</evidence>